<dbReference type="EMBL" id="JAMZFW010000032">
    <property type="protein sequence ID" value="MCP1103577.1"/>
    <property type="molecule type" value="Genomic_DNA"/>
</dbReference>
<evidence type="ECO:0000256" key="5">
    <source>
        <dbReference type="ARBA" id="ARBA00023136"/>
    </source>
</evidence>
<comment type="subcellular location">
    <subcellularLocation>
        <location evidence="1">Cell membrane</location>
        <topology evidence="1">Multi-pass membrane protein</topology>
    </subcellularLocation>
</comment>
<feature type="transmembrane region" description="Helical" evidence="6">
    <location>
        <begin position="52"/>
        <end position="81"/>
    </location>
</feature>
<keyword evidence="4 6" id="KW-1133">Transmembrane helix</keyword>
<evidence type="ECO:0000313" key="8">
    <source>
        <dbReference type="Proteomes" id="UP001523566"/>
    </source>
</evidence>
<feature type="transmembrane region" description="Helical" evidence="6">
    <location>
        <begin position="12"/>
        <end position="32"/>
    </location>
</feature>
<dbReference type="InterPro" id="IPR001851">
    <property type="entry name" value="ABC_transp_permease"/>
</dbReference>
<evidence type="ECO:0000256" key="2">
    <source>
        <dbReference type="ARBA" id="ARBA00022475"/>
    </source>
</evidence>
<evidence type="ECO:0000256" key="4">
    <source>
        <dbReference type="ARBA" id="ARBA00022989"/>
    </source>
</evidence>
<evidence type="ECO:0000256" key="6">
    <source>
        <dbReference type="SAM" id="Phobius"/>
    </source>
</evidence>
<evidence type="ECO:0000256" key="1">
    <source>
        <dbReference type="ARBA" id="ARBA00004651"/>
    </source>
</evidence>
<name>A0ABT1EF66_9FIRM</name>
<feature type="transmembrane region" description="Helical" evidence="6">
    <location>
        <begin position="88"/>
        <end position="109"/>
    </location>
</feature>
<feature type="transmembrane region" description="Helical" evidence="6">
    <location>
        <begin position="210"/>
        <end position="228"/>
    </location>
</feature>
<feature type="transmembrane region" description="Helical" evidence="6">
    <location>
        <begin position="155"/>
        <end position="178"/>
    </location>
</feature>
<keyword evidence="5 6" id="KW-0472">Membrane</keyword>
<reference evidence="7 8" key="1">
    <citation type="journal article" date="2022" name="Genome Biol. Evol.">
        <title>Host diet, physiology and behaviors set the stage for Lachnospiraceae cladogenesis.</title>
        <authorList>
            <person name="Vera-Ponce De Leon A."/>
            <person name="Schneider M."/>
            <person name="Jahnes B.C."/>
            <person name="Sadowski V."/>
            <person name="Camuy-Velez L.A."/>
            <person name="Duan J."/>
            <person name="Sabree Z.L."/>
        </authorList>
    </citation>
    <scope>NUCLEOTIDE SEQUENCE [LARGE SCALE GENOMIC DNA]</scope>
    <source>
        <strain evidence="7 8">PAL113</strain>
    </source>
</reference>
<dbReference type="CDD" id="cd06579">
    <property type="entry name" value="TM_PBP1_transp_AraH_like"/>
    <property type="match status" value="1"/>
</dbReference>
<evidence type="ECO:0000256" key="3">
    <source>
        <dbReference type="ARBA" id="ARBA00022692"/>
    </source>
</evidence>
<proteinExistence type="predicted"/>
<protein>
    <submittedName>
        <fullName evidence="7">ABC transporter permease</fullName>
    </submittedName>
</protein>
<keyword evidence="2" id="KW-1003">Cell membrane</keyword>
<dbReference type="Pfam" id="PF02653">
    <property type="entry name" value="BPD_transp_2"/>
    <property type="match status" value="1"/>
</dbReference>
<feature type="transmembrane region" description="Helical" evidence="6">
    <location>
        <begin position="263"/>
        <end position="280"/>
    </location>
</feature>
<dbReference type="RefSeq" id="WP_262067350.1">
    <property type="nucleotide sequence ID" value="NZ_JAMXOD010000032.1"/>
</dbReference>
<evidence type="ECO:0000313" key="7">
    <source>
        <dbReference type="EMBL" id="MCP1103577.1"/>
    </source>
</evidence>
<organism evidence="7 8">
    <name type="scientific">Aequitasia blattaphilus</name>
    <dbReference type="NCBI Taxonomy" id="2949332"/>
    <lineage>
        <taxon>Bacteria</taxon>
        <taxon>Bacillati</taxon>
        <taxon>Bacillota</taxon>
        <taxon>Clostridia</taxon>
        <taxon>Lachnospirales</taxon>
        <taxon>Lachnospiraceae</taxon>
        <taxon>Aequitasia</taxon>
    </lineage>
</organism>
<dbReference type="Proteomes" id="UP001523566">
    <property type="component" value="Unassembled WGS sequence"/>
</dbReference>
<keyword evidence="8" id="KW-1185">Reference proteome</keyword>
<keyword evidence="3 6" id="KW-0812">Transmembrane</keyword>
<dbReference type="PANTHER" id="PTHR32196">
    <property type="entry name" value="ABC TRANSPORTER PERMEASE PROTEIN YPHD-RELATED-RELATED"/>
    <property type="match status" value="1"/>
</dbReference>
<accession>A0ABT1EF66</accession>
<comment type="caution">
    <text evidence="7">The sequence shown here is derived from an EMBL/GenBank/DDBJ whole genome shotgun (WGS) entry which is preliminary data.</text>
</comment>
<gene>
    <name evidence="7" type="ORF">NK125_14335</name>
</gene>
<sequence>MGKRQKLMKEYGIVLIFIVLVIVMTILSPNFAQPKNLINILKQTSINGILSLGMMFVIISGGFDLSVGSIVGVTGVVAAYLGMGEHPLIVGLLACIGLGALFGLTNGIGVSVGNLPPFIMTLGMMTGLRGLALVISGGQPVTGISKEYVNISSGFLFGVIPYLAVYFLIITVICAFILTKTVYGRRVYSCGGNLLAARVSGINVKAMQTSVYMIAGIMAGIAGFLLTARTTVGAPTAGDGYEMDAITACVIGGVSMNGGTGKWFGVVIGALIISVIANGLDILGVSSHYQKIIKGIIIIVAVLADVNGKTKKA</sequence>